<sequence>IRLEYEWREIRQPKVQLPPLLCRAANQMSNVLRRLCNLATLELTDYVATDKIIDQNKQSNKNVPCCHCGSAKSRGKRHTHTERKESTREIATMTDPMKLDTSSQSQLFQPTLLASSGRTFVAGPASQGPVQI</sequence>
<feature type="non-terminal residue" evidence="2">
    <location>
        <position position="132"/>
    </location>
</feature>
<evidence type="ECO:0000256" key="1">
    <source>
        <dbReference type="SAM" id="MobiDB-lite"/>
    </source>
</evidence>
<evidence type="ECO:0000313" key="2">
    <source>
        <dbReference type="EMBL" id="CEK62372.1"/>
    </source>
</evidence>
<name>A0A0B6Z1S0_9EUPU</name>
<organism evidence="2">
    <name type="scientific">Arion vulgaris</name>
    <dbReference type="NCBI Taxonomy" id="1028688"/>
    <lineage>
        <taxon>Eukaryota</taxon>
        <taxon>Metazoa</taxon>
        <taxon>Spiralia</taxon>
        <taxon>Lophotrochozoa</taxon>
        <taxon>Mollusca</taxon>
        <taxon>Gastropoda</taxon>
        <taxon>Heterobranchia</taxon>
        <taxon>Euthyneura</taxon>
        <taxon>Panpulmonata</taxon>
        <taxon>Eupulmonata</taxon>
        <taxon>Stylommatophora</taxon>
        <taxon>Helicina</taxon>
        <taxon>Arionoidea</taxon>
        <taxon>Arionidae</taxon>
        <taxon>Arion</taxon>
    </lineage>
</organism>
<protein>
    <submittedName>
        <fullName evidence="2">Uncharacterized protein</fullName>
    </submittedName>
</protein>
<dbReference type="EMBL" id="HACG01015507">
    <property type="protein sequence ID" value="CEK62372.1"/>
    <property type="molecule type" value="Transcribed_RNA"/>
</dbReference>
<feature type="non-terminal residue" evidence="2">
    <location>
        <position position="1"/>
    </location>
</feature>
<reference evidence="2" key="1">
    <citation type="submission" date="2014-12" db="EMBL/GenBank/DDBJ databases">
        <title>Insight into the proteome of Arion vulgaris.</title>
        <authorList>
            <person name="Aradska J."/>
            <person name="Bulat T."/>
            <person name="Smidak R."/>
            <person name="Sarate P."/>
            <person name="Gangsoo J."/>
            <person name="Sialana F."/>
            <person name="Bilban M."/>
            <person name="Lubec G."/>
        </authorList>
    </citation>
    <scope>NUCLEOTIDE SEQUENCE</scope>
    <source>
        <tissue evidence="2">Skin</tissue>
    </source>
</reference>
<gene>
    <name evidence="2" type="primary">ORF45002</name>
</gene>
<feature type="region of interest" description="Disordered" evidence="1">
    <location>
        <begin position="69"/>
        <end position="104"/>
    </location>
</feature>
<proteinExistence type="predicted"/>
<accession>A0A0B6Z1S0</accession>
<dbReference type="AlphaFoldDB" id="A0A0B6Z1S0"/>